<feature type="transmembrane region" description="Helical" evidence="1">
    <location>
        <begin position="21"/>
        <end position="39"/>
    </location>
</feature>
<organism evidence="2 3">
    <name type="scientific">Candidatus Butyricicoccus avistercoris</name>
    <dbReference type="NCBI Taxonomy" id="2838518"/>
    <lineage>
        <taxon>Bacteria</taxon>
        <taxon>Bacillati</taxon>
        <taxon>Bacillota</taxon>
        <taxon>Clostridia</taxon>
        <taxon>Eubacteriales</taxon>
        <taxon>Butyricicoccaceae</taxon>
        <taxon>Butyricicoccus</taxon>
    </lineage>
</organism>
<keyword evidence="1" id="KW-0812">Transmembrane</keyword>
<feature type="transmembrane region" description="Helical" evidence="1">
    <location>
        <begin position="138"/>
        <end position="159"/>
    </location>
</feature>
<accession>A0A9D1PJT8</accession>
<evidence type="ECO:0008006" key="4">
    <source>
        <dbReference type="Google" id="ProtNLM"/>
    </source>
</evidence>
<feature type="transmembrane region" description="Helical" evidence="1">
    <location>
        <begin position="165"/>
        <end position="187"/>
    </location>
</feature>
<protein>
    <recommendedName>
        <fullName evidence="4">CNNM transmembrane domain-containing protein</fullName>
    </recommendedName>
</protein>
<gene>
    <name evidence="2" type="ORF">H9746_06190</name>
</gene>
<keyword evidence="1" id="KW-1133">Transmembrane helix</keyword>
<evidence type="ECO:0000313" key="2">
    <source>
        <dbReference type="EMBL" id="HIV62411.1"/>
    </source>
</evidence>
<evidence type="ECO:0000256" key="1">
    <source>
        <dbReference type="SAM" id="Phobius"/>
    </source>
</evidence>
<proteinExistence type="predicted"/>
<dbReference type="Proteomes" id="UP000886808">
    <property type="component" value="Unassembled WGS sequence"/>
</dbReference>
<reference evidence="2" key="2">
    <citation type="submission" date="2021-04" db="EMBL/GenBank/DDBJ databases">
        <authorList>
            <person name="Gilroy R."/>
        </authorList>
    </citation>
    <scope>NUCLEOTIDE SEQUENCE</scope>
    <source>
        <strain evidence="2">CHK193-4272</strain>
    </source>
</reference>
<comment type="caution">
    <text evidence="2">The sequence shown here is derived from an EMBL/GenBank/DDBJ whole genome shotgun (WGS) entry which is preliminary data.</text>
</comment>
<dbReference type="AlphaFoldDB" id="A0A9D1PJT8"/>
<sequence length="190" mass="19978">MLKLSDKKQKSGLLKLVNWKWVSTITVLSFFISVSMSYISSEALSNVGNILAFIILLIFIGIGIIFDVIGMAATSATEKEFHSMASRKVSGAKEAVWLSRNANQVSSFCNDVVGDISGIISGATGAIIIAKLTNGMQILPATIVSLTITGLIAAMTIGGKAIGKGFAIGFSVPIVFAVGRILSVLPIKLK</sequence>
<feature type="transmembrane region" description="Helical" evidence="1">
    <location>
        <begin position="51"/>
        <end position="74"/>
    </location>
</feature>
<name>A0A9D1PJT8_9FIRM</name>
<keyword evidence="1" id="KW-0472">Membrane</keyword>
<dbReference type="EMBL" id="DXIE01000035">
    <property type="protein sequence ID" value="HIV62411.1"/>
    <property type="molecule type" value="Genomic_DNA"/>
</dbReference>
<reference evidence="2" key="1">
    <citation type="journal article" date="2021" name="PeerJ">
        <title>Extensive microbial diversity within the chicken gut microbiome revealed by metagenomics and culture.</title>
        <authorList>
            <person name="Gilroy R."/>
            <person name="Ravi A."/>
            <person name="Getino M."/>
            <person name="Pursley I."/>
            <person name="Horton D.L."/>
            <person name="Alikhan N.F."/>
            <person name="Baker D."/>
            <person name="Gharbi K."/>
            <person name="Hall N."/>
            <person name="Watson M."/>
            <person name="Adriaenssens E.M."/>
            <person name="Foster-Nyarko E."/>
            <person name="Jarju S."/>
            <person name="Secka A."/>
            <person name="Antonio M."/>
            <person name="Oren A."/>
            <person name="Chaudhuri R.R."/>
            <person name="La Ragione R."/>
            <person name="Hildebrand F."/>
            <person name="Pallen M.J."/>
        </authorList>
    </citation>
    <scope>NUCLEOTIDE SEQUENCE</scope>
    <source>
        <strain evidence="2">CHK193-4272</strain>
    </source>
</reference>
<evidence type="ECO:0000313" key="3">
    <source>
        <dbReference type="Proteomes" id="UP000886808"/>
    </source>
</evidence>